<keyword evidence="2" id="KW-0547">Nucleotide-binding</keyword>
<dbReference type="InterPro" id="IPR006703">
    <property type="entry name" value="G_AIG1"/>
</dbReference>
<dbReference type="OrthoDB" id="431287at2759"/>
<evidence type="ECO:0000313" key="6">
    <source>
        <dbReference type="Proteomes" id="UP000694844"/>
    </source>
</evidence>
<keyword evidence="3" id="KW-0342">GTP-binding</keyword>
<evidence type="ECO:0000313" key="7">
    <source>
        <dbReference type="RefSeq" id="XP_022296314.1"/>
    </source>
</evidence>
<organism evidence="6 7">
    <name type="scientific">Crassostrea virginica</name>
    <name type="common">Eastern oyster</name>
    <dbReference type="NCBI Taxonomy" id="6565"/>
    <lineage>
        <taxon>Eukaryota</taxon>
        <taxon>Metazoa</taxon>
        <taxon>Spiralia</taxon>
        <taxon>Lophotrochozoa</taxon>
        <taxon>Mollusca</taxon>
        <taxon>Bivalvia</taxon>
        <taxon>Autobranchia</taxon>
        <taxon>Pteriomorphia</taxon>
        <taxon>Ostreida</taxon>
        <taxon>Ostreoidea</taxon>
        <taxon>Ostreidae</taxon>
        <taxon>Crassostrea</taxon>
    </lineage>
</organism>
<evidence type="ECO:0000256" key="2">
    <source>
        <dbReference type="ARBA" id="ARBA00022741"/>
    </source>
</evidence>
<accession>A0A8B8B127</accession>
<dbReference type="GO" id="GO:0005525">
    <property type="term" value="F:GTP binding"/>
    <property type="evidence" value="ECO:0007669"/>
    <property type="project" value="UniProtKB-KW"/>
</dbReference>
<dbReference type="PANTHER" id="PTHR10903:SF170">
    <property type="entry name" value="GTPASE IMAP FAMILY MEMBER 7"/>
    <property type="match status" value="1"/>
</dbReference>
<dbReference type="Gene3D" id="3.40.50.300">
    <property type="entry name" value="P-loop containing nucleotide triphosphate hydrolases"/>
    <property type="match status" value="1"/>
</dbReference>
<dbReference type="Pfam" id="PF04548">
    <property type="entry name" value="AIG1"/>
    <property type="match status" value="1"/>
</dbReference>
<feature type="domain" description="AIG1-type G" evidence="5">
    <location>
        <begin position="5"/>
        <end position="211"/>
    </location>
</feature>
<dbReference type="FunFam" id="3.40.50.300:FF:000366">
    <property type="entry name" value="GTPase, IMAP family member 2"/>
    <property type="match status" value="1"/>
</dbReference>
<dbReference type="GeneID" id="111106079"/>
<evidence type="ECO:0000256" key="4">
    <source>
        <dbReference type="SAM" id="Coils"/>
    </source>
</evidence>
<name>A0A8B8B127_CRAVI</name>
<dbReference type="InterPro" id="IPR027417">
    <property type="entry name" value="P-loop_NTPase"/>
</dbReference>
<evidence type="ECO:0000256" key="1">
    <source>
        <dbReference type="ARBA" id="ARBA00008535"/>
    </source>
</evidence>
<evidence type="ECO:0000256" key="3">
    <source>
        <dbReference type="ARBA" id="ARBA00023134"/>
    </source>
</evidence>
<keyword evidence="6" id="KW-1185">Reference proteome</keyword>
<proteinExistence type="inferred from homology"/>
<dbReference type="CDD" id="cd01852">
    <property type="entry name" value="AIG1"/>
    <property type="match status" value="1"/>
</dbReference>
<dbReference type="InterPro" id="IPR045058">
    <property type="entry name" value="GIMA/IAN/Toc"/>
</dbReference>
<protein>
    <submittedName>
        <fullName evidence="7">GTPase IMAP family member 4-like</fullName>
    </submittedName>
</protein>
<dbReference type="KEGG" id="cvn:111106079"/>
<dbReference type="SUPFAM" id="SSF52540">
    <property type="entry name" value="P-loop containing nucleoside triphosphate hydrolases"/>
    <property type="match status" value="1"/>
</dbReference>
<feature type="coiled-coil region" evidence="4">
    <location>
        <begin position="207"/>
        <end position="285"/>
    </location>
</feature>
<dbReference type="PROSITE" id="PS51720">
    <property type="entry name" value="G_AIG1"/>
    <property type="match status" value="1"/>
</dbReference>
<reference evidence="7" key="1">
    <citation type="submission" date="2025-08" db="UniProtKB">
        <authorList>
            <consortium name="RefSeq"/>
        </authorList>
    </citation>
    <scope>IDENTIFICATION</scope>
    <source>
        <tissue evidence="7">Whole sample</tissue>
    </source>
</reference>
<dbReference type="PANTHER" id="PTHR10903">
    <property type="entry name" value="GTPASE, IMAP FAMILY MEMBER-RELATED"/>
    <property type="match status" value="1"/>
</dbReference>
<dbReference type="RefSeq" id="XP_022296314.1">
    <property type="nucleotide sequence ID" value="XM_022440606.1"/>
</dbReference>
<dbReference type="AlphaFoldDB" id="A0A8B8B127"/>
<dbReference type="Proteomes" id="UP000694844">
    <property type="component" value="Chromosome 8"/>
</dbReference>
<gene>
    <name evidence="7" type="primary">LOC111106079</name>
</gene>
<sequence length="373" mass="43509">MIPIDREIRIVLLGKTGSGKSATGNTILGLKRFNSRLSGSSITRICSQNSAVRFKRKIVIVDTPGIFDTKQTNEEVQNEIYKCIGITSPGPHAFILVLSLAARFTDEEESTVNHFVRYFGEKIYKYFIVLFTRKEDLDRKKISIMDYINNNSPPSLQTFVQKCGNRVIAFDNNLEGVEQDEQVEKLLDLILENVQENGGEFYKNELYVEAEMKIQTVEEKKVQNEKEKLEEEFKHSERQNDQKVEKVQSHLEVLNRKQNNETCQIGSLVKKIEEYERKLRESTTTQRKEIKLNVDVMRGNLETCKETTSDRACEIEENKRNILEICKIQKENRDRFKRELEEKLAVKRNLFRDEIRRDVEEKEDSPPTECTIL</sequence>
<keyword evidence="4" id="KW-0175">Coiled coil</keyword>
<evidence type="ECO:0000259" key="5">
    <source>
        <dbReference type="PROSITE" id="PS51720"/>
    </source>
</evidence>
<comment type="similarity">
    <text evidence="1">Belongs to the TRAFAC class TrmE-Era-EngA-EngB-Septin-like GTPase superfamily. AIG1/Toc34/Toc159-like paraseptin GTPase family. IAN subfamily.</text>
</comment>